<dbReference type="SUPFAM" id="SSF52540">
    <property type="entry name" value="P-loop containing nucleoside triphosphate hydrolases"/>
    <property type="match status" value="1"/>
</dbReference>
<dbReference type="GO" id="GO:0005737">
    <property type="term" value="C:cytoplasm"/>
    <property type="evidence" value="ECO:0007669"/>
    <property type="project" value="TreeGrafter"/>
</dbReference>
<sequence>MGPARTGELYWVTGLSGAGKSTVATLLHDRMIAAGCCCVLLDGDRLRAVLGVEGDHHPDGRRRLAFTYARLCRELVDQGLTVVCATMSMFHDVRRWNREHIPGYREIYLKVPREELARRDAKGLYAAAAAGAIDNVIGVHIEPEEPELPDLVIDNHGTMSAEAAVERIWNAFGAGQR</sequence>
<dbReference type="InterPro" id="IPR050512">
    <property type="entry name" value="Sulf_AdTrans/APS_kinase"/>
</dbReference>
<dbReference type="GO" id="GO:0010134">
    <property type="term" value="P:sulfate assimilation via adenylyl sulfate reduction"/>
    <property type="evidence" value="ECO:0007669"/>
    <property type="project" value="TreeGrafter"/>
</dbReference>
<reference evidence="4" key="1">
    <citation type="submission" date="2017-10" db="EMBL/GenBank/DDBJ databases">
        <authorList>
            <person name="Kravchenko I.K."/>
            <person name="Grouzdev D.S."/>
        </authorList>
    </citation>
    <scope>NUCLEOTIDE SEQUENCE [LARGE SCALE GENOMIC DNA]</scope>
    <source>
        <strain evidence="4">B2</strain>
    </source>
</reference>
<protein>
    <submittedName>
        <fullName evidence="3">Adenylyl-sulfate kinase</fullName>
    </submittedName>
</protein>
<dbReference type="Gene3D" id="3.40.50.300">
    <property type="entry name" value="P-loop containing nucleotide triphosphate hydrolases"/>
    <property type="match status" value="1"/>
</dbReference>
<dbReference type="AlphaFoldDB" id="A0A2B8BN72"/>
<feature type="domain" description="APS kinase" evidence="2">
    <location>
        <begin position="9"/>
        <end position="154"/>
    </location>
</feature>
<keyword evidence="4" id="KW-1185">Reference proteome</keyword>
<evidence type="ECO:0000256" key="1">
    <source>
        <dbReference type="ARBA" id="ARBA00022679"/>
    </source>
</evidence>
<accession>A0A2B8BN72</accession>
<dbReference type="Proteomes" id="UP000225379">
    <property type="component" value="Unassembled WGS sequence"/>
</dbReference>
<dbReference type="InterPro" id="IPR027417">
    <property type="entry name" value="P-loop_NTPase"/>
</dbReference>
<evidence type="ECO:0000313" key="3">
    <source>
        <dbReference type="EMBL" id="PGH59305.1"/>
    </source>
</evidence>
<dbReference type="EMBL" id="PDKW01000036">
    <property type="protein sequence ID" value="PGH59305.1"/>
    <property type="molecule type" value="Genomic_DNA"/>
</dbReference>
<evidence type="ECO:0000259" key="2">
    <source>
        <dbReference type="Pfam" id="PF01583"/>
    </source>
</evidence>
<proteinExistence type="predicted"/>
<keyword evidence="3" id="KW-0418">Kinase</keyword>
<dbReference type="GO" id="GO:0004781">
    <property type="term" value="F:sulfate adenylyltransferase (ATP) activity"/>
    <property type="evidence" value="ECO:0007669"/>
    <property type="project" value="TreeGrafter"/>
</dbReference>
<dbReference type="NCBIfam" id="NF004041">
    <property type="entry name" value="PRK05541.1"/>
    <property type="match status" value="1"/>
</dbReference>
<dbReference type="GO" id="GO:0019379">
    <property type="term" value="P:sulfate assimilation, phosphoadenylyl sulfate reduction by phosphoadenylyl-sulfate reductase (thioredoxin)"/>
    <property type="evidence" value="ECO:0007669"/>
    <property type="project" value="TreeGrafter"/>
</dbReference>
<dbReference type="PANTHER" id="PTHR42700:SF1">
    <property type="entry name" value="SULFATE ADENYLYLTRANSFERASE"/>
    <property type="match status" value="1"/>
</dbReference>
<dbReference type="InterPro" id="IPR059117">
    <property type="entry name" value="APS_kinase_dom"/>
</dbReference>
<gene>
    <name evidence="3" type="ORF">CRT60_01355</name>
</gene>
<evidence type="ECO:0000313" key="4">
    <source>
        <dbReference type="Proteomes" id="UP000225379"/>
    </source>
</evidence>
<comment type="caution">
    <text evidence="3">The sequence shown here is derived from an EMBL/GenBank/DDBJ whole genome shotgun (WGS) entry which is preliminary data.</text>
</comment>
<keyword evidence="1" id="KW-0808">Transferase</keyword>
<dbReference type="PANTHER" id="PTHR42700">
    <property type="entry name" value="SULFATE ADENYLYLTRANSFERASE"/>
    <property type="match status" value="1"/>
</dbReference>
<organism evidence="3 4">
    <name type="scientific">Azospirillum palustre</name>
    <dbReference type="NCBI Taxonomy" id="2044885"/>
    <lineage>
        <taxon>Bacteria</taxon>
        <taxon>Pseudomonadati</taxon>
        <taxon>Pseudomonadota</taxon>
        <taxon>Alphaproteobacteria</taxon>
        <taxon>Rhodospirillales</taxon>
        <taxon>Azospirillaceae</taxon>
        <taxon>Azospirillum</taxon>
    </lineage>
</organism>
<name>A0A2B8BN72_9PROT</name>
<dbReference type="Pfam" id="PF01583">
    <property type="entry name" value="APS_kinase"/>
    <property type="match status" value="1"/>
</dbReference>
<dbReference type="GO" id="GO:0016301">
    <property type="term" value="F:kinase activity"/>
    <property type="evidence" value="ECO:0007669"/>
    <property type="project" value="UniProtKB-KW"/>
</dbReference>
<dbReference type="RefSeq" id="WP_098734656.1">
    <property type="nucleotide sequence ID" value="NZ_PDKW01000036.1"/>
</dbReference>
<dbReference type="OrthoDB" id="9804504at2"/>